<sequence length="64" mass="6397">MTAPVPPPPMNGGGNKGGGSKAGGAVYYKNCTAARAAGVTPLHRGDPGYDSHLDRDGDGVACER</sequence>
<evidence type="ECO:0000313" key="3">
    <source>
        <dbReference type="EMBL" id="GGY38791.1"/>
    </source>
</evidence>
<dbReference type="SMART" id="SM00894">
    <property type="entry name" value="Excalibur"/>
    <property type="match status" value="1"/>
</dbReference>
<name>A0ABQ3A9S2_9ACTN</name>
<feature type="compositionally biased region" description="Pro residues" evidence="1">
    <location>
        <begin position="1"/>
        <end position="10"/>
    </location>
</feature>
<gene>
    <name evidence="3" type="ORF">GCM10010326_36080</name>
</gene>
<evidence type="ECO:0000259" key="2">
    <source>
        <dbReference type="SMART" id="SM00894"/>
    </source>
</evidence>
<feature type="compositionally biased region" description="Basic and acidic residues" evidence="1">
    <location>
        <begin position="43"/>
        <end position="64"/>
    </location>
</feature>
<dbReference type="EMBL" id="BMUU01000005">
    <property type="protein sequence ID" value="GGY38791.1"/>
    <property type="molecule type" value="Genomic_DNA"/>
</dbReference>
<feature type="domain" description="Excalibur calcium-binding" evidence="2">
    <location>
        <begin position="27"/>
        <end position="63"/>
    </location>
</feature>
<dbReference type="Pfam" id="PF05901">
    <property type="entry name" value="Excalibur"/>
    <property type="match status" value="1"/>
</dbReference>
<reference evidence="4" key="1">
    <citation type="journal article" date="2019" name="Int. J. Syst. Evol. Microbiol.">
        <title>The Global Catalogue of Microorganisms (GCM) 10K type strain sequencing project: providing services to taxonomists for standard genome sequencing and annotation.</title>
        <authorList>
            <consortium name="The Broad Institute Genomics Platform"/>
            <consortium name="The Broad Institute Genome Sequencing Center for Infectious Disease"/>
            <person name="Wu L."/>
            <person name="Ma J."/>
        </authorList>
    </citation>
    <scope>NUCLEOTIDE SEQUENCE [LARGE SCALE GENOMIC DNA]</scope>
    <source>
        <strain evidence="4">JCM 4594</strain>
    </source>
</reference>
<proteinExistence type="predicted"/>
<dbReference type="Proteomes" id="UP000600946">
    <property type="component" value="Unassembled WGS sequence"/>
</dbReference>
<feature type="compositionally biased region" description="Gly residues" evidence="1">
    <location>
        <begin position="11"/>
        <end position="20"/>
    </location>
</feature>
<feature type="region of interest" description="Disordered" evidence="1">
    <location>
        <begin position="1"/>
        <end position="20"/>
    </location>
</feature>
<dbReference type="InterPro" id="IPR008613">
    <property type="entry name" value="Excalibur_Ca-bd_domain"/>
</dbReference>
<feature type="region of interest" description="Disordered" evidence="1">
    <location>
        <begin position="39"/>
        <end position="64"/>
    </location>
</feature>
<protein>
    <recommendedName>
        <fullName evidence="2">Excalibur calcium-binding domain-containing protein</fullName>
    </recommendedName>
</protein>
<accession>A0ABQ3A9S2</accession>
<evidence type="ECO:0000313" key="4">
    <source>
        <dbReference type="Proteomes" id="UP000600946"/>
    </source>
</evidence>
<evidence type="ECO:0000256" key="1">
    <source>
        <dbReference type="SAM" id="MobiDB-lite"/>
    </source>
</evidence>
<keyword evidence="4" id="KW-1185">Reference proteome</keyword>
<comment type="caution">
    <text evidence="3">The sequence shown here is derived from an EMBL/GenBank/DDBJ whole genome shotgun (WGS) entry which is preliminary data.</text>
</comment>
<organism evidence="3 4">
    <name type="scientific">Streptomyces xanthochromogenes</name>
    <dbReference type="NCBI Taxonomy" id="67384"/>
    <lineage>
        <taxon>Bacteria</taxon>
        <taxon>Bacillati</taxon>
        <taxon>Actinomycetota</taxon>
        <taxon>Actinomycetes</taxon>
        <taxon>Kitasatosporales</taxon>
        <taxon>Streptomycetaceae</taxon>
        <taxon>Streptomyces</taxon>
    </lineage>
</organism>